<feature type="region of interest" description="Disordered" evidence="1">
    <location>
        <begin position="1"/>
        <end position="99"/>
    </location>
</feature>
<evidence type="ECO:0000313" key="3">
    <source>
        <dbReference type="EMBL" id="KAH7131325.1"/>
    </source>
</evidence>
<dbReference type="AlphaFoldDB" id="A0A9P9E3K8"/>
<dbReference type="CDD" id="cd19481">
    <property type="entry name" value="RecA-like_protease"/>
    <property type="match status" value="1"/>
</dbReference>
<sequence length="907" mass="102895">MAVDVAEGSSGKRTSASTVVTTDEVVPASSSVLIKPDDAVGLDNGTVSPTMKPLPVDDAGKSSCDAKVPAKNLKNNKDSSAKPGDREANSDENGKEAEPVDFWESSAPLYCKRIGRSHQILVDFYIWKCPECGQDLRPTEHNDLYTDDEDGNPKEREKKKEPSSDDPMEDVSYSVEYIDRGKNVITGQSWEGPFDLSVARKGVRSADRSVFDIVTVLETSLPDNPHRMEHEIERIMQKGILSNPNLTVRISTTRVNINSTELIKAIGSLVQYYPANLGGETLELQAPYMLIAHHYEEMEAYLESHRSLETPEDDSSRTDNKTVGSVAEKQAYRTVGARHLAILLDYFRGAVYNDLLEEKARHDRNSCTYGMLWYLYRPGITVYFESDGHLSAYIVNSLDSSELVDLIGGRRVKQYVVNLWNLDFDGRFVGRCAKTVTIPQFDGERQINSLKLFPCEFIDREDGGATRQRLEENGKKWYDLLRGGQVHYSGRLLDSGKRQFEGRIYVDLSSYYAQGSDIQPPQICDISDLGQELAMCQCEECQGYRPHPPTDFPWTRYDLLDPNVEKDLEIPGAANGPRHRYLLCGRLLHGFDLKSRTWVKVDVGYCQVPRMNVKAIDTLVMPADRKEMIKALIHKFTGPGSAATAPGSWRADFLENKGEGQIFLLHGSPGVGKTYTAECIAEYTGRPMLSLTVADIGTDEVKMEKQLVKWFQLAEKWGAVMLIDEADVFLEKRQVTDLKRNSLVSVFLRCIEYYRGVLFLTTNRVGHFDDAFMSRIHVVIYYDKLGIEDRRQIWGQFFDKLSDDREDFIITGRAKSFVLEDDTICQIEWNGREIRNAFQTAVSLAEFRFLQKPNKTKNDNPTLDQKDFEQVCKMVRQFKQYLVDVHGVDEDGRAFMYKARRDSRNAR</sequence>
<dbReference type="InterPro" id="IPR027417">
    <property type="entry name" value="P-loop_NTPase"/>
</dbReference>
<feature type="compositionally biased region" description="Polar residues" evidence="1">
    <location>
        <begin position="11"/>
        <end position="21"/>
    </location>
</feature>
<dbReference type="SMART" id="SM00382">
    <property type="entry name" value="AAA"/>
    <property type="match status" value="1"/>
</dbReference>
<protein>
    <recommendedName>
        <fullName evidence="2">AAA+ ATPase domain-containing protein</fullName>
    </recommendedName>
</protein>
<dbReference type="PANTHER" id="PTHR46411">
    <property type="entry name" value="FAMILY ATPASE, PUTATIVE-RELATED"/>
    <property type="match status" value="1"/>
</dbReference>
<dbReference type="Gene3D" id="3.40.50.300">
    <property type="entry name" value="P-loop containing nucleotide triphosphate hydrolases"/>
    <property type="match status" value="1"/>
</dbReference>
<dbReference type="Proteomes" id="UP000738349">
    <property type="component" value="Unassembled WGS sequence"/>
</dbReference>
<comment type="caution">
    <text evidence="3">The sequence shown here is derived from an EMBL/GenBank/DDBJ whole genome shotgun (WGS) entry which is preliminary data.</text>
</comment>
<organism evidence="3 4">
    <name type="scientific">Dactylonectria macrodidyma</name>
    <dbReference type="NCBI Taxonomy" id="307937"/>
    <lineage>
        <taxon>Eukaryota</taxon>
        <taxon>Fungi</taxon>
        <taxon>Dikarya</taxon>
        <taxon>Ascomycota</taxon>
        <taxon>Pezizomycotina</taxon>
        <taxon>Sordariomycetes</taxon>
        <taxon>Hypocreomycetidae</taxon>
        <taxon>Hypocreales</taxon>
        <taxon>Nectriaceae</taxon>
        <taxon>Dactylonectria</taxon>
    </lineage>
</organism>
<feature type="domain" description="AAA+ ATPase" evidence="2">
    <location>
        <begin position="659"/>
        <end position="786"/>
    </location>
</feature>
<dbReference type="InterPro" id="IPR003959">
    <property type="entry name" value="ATPase_AAA_core"/>
</dbReference>
<name>A0A9P9E3K8_9HYPO</name>
<dbReference type="GO" id="GO:0005524">
    <property type="term" value="F:ATP binding"/>
    <property type="evidence" value="ECO:0007669"/>
    <property type="project" value="InterPro"/>
</dbReference>
<dbReference type="InterPro" id="IPR056599">
    <property type="entry name" value="AAA_lid_fung"/>
</dbReference>
<feature type="compositionally biased region" description="Basic and acidic residues" evidence="1">
    <location>
        <begin position="151"/>
        <end position="163"/>
    </location>
</feature>
<feature type="region of interest" description="Disordered" evidence="1">
    <location>
        <begin position="137"/>
        <end position="170"/>
    </location>
</feature>
<dbReference type="SUPFAM" id="SSF52540">
    <property type="entry name" value="P-loop containing nucleoside triphosphate hydrolases"/>
    <property type="match status" value="1"/>
</dbReference>
<dbReference type="OrthoDB" id="10042665at2759"/>
<dbReference type="InterPro" id="IPR054289">
    <property type="entry name" value="DUF7025"/>
</dbReference>
<evidence type="ECO:0000259" key="2">
    <source>
        <dbReference type="SMART" id="SM00382"/>
    </source>
</evidence>
<dbReference type="Pfam" id="PF23232">
    <property type="entry name" value="AAA_lid_13"/>
    <property type="match status" value="1"/>
</dbReference>
<accession>A0A9P9E3K8</accession>
<dbReference type="InterPro" id="IPR003593">
    <property type="entry name" value="AAA+_ATPase"/>
</dbReference>
<evidence type="ECO:0000256" key="1">
    <source>
        <dbReference type="SAM" id="MobiDB-lite"/>
    </source>
</evidence>
<feature type="compositionally biased region" description="Basic and acidic residues" evidence="1">
    <location>
        <begin position="75"/>
        <end position="98"/>
    </location>
</feature>
<dbReference type="PANTHER" id="PTHR46411:SF4">
    <property type="entry name" value="AAA+ ATPASE DOMAIN-CONTAINING PROTEIN"/>
    <property type="match status" value="1"/>
</dbReference>
<feature type="compositionally biased region" description="Basic and acidic residues" evidence="1">
    <location>
        <begin position="303"/>
        <end position="320"/>
    </location>
</feature>
<keyword evidence="4" id="KW-1185">Reference proteome</keyword>
<dbReference type="GO" id="GO:0016887">
    <property type="term" value="F:ATP hydrolysis activity"/>
    <property type="evidence" value="ECO:0007669"/>
    <property type="project" value="InterPro"/>
</dbReference>
<proteinExistence type="predicted"/>
<evidence type="ECO:0000313" key="4">
    <source>
        <dbReference type="Proteomes" id="UP000738349"/>
    </source>
</evidence>
<dbReference type="EMBL" id="JAGMUV010000017">
    <property type="protein sequence ID" value="KAH7131325.1"/>
    <property type="molecule type" value="Genomic_DNA"/>
</dbReference>
<reference evidence="3" key="1">
    <citation type="journal article" date="2021" name="Nat. Commun.">
        <title>Genetic determinants of endophytism in the Arabidopsis root mycobiome.</title>
        <authorList>
            <person name="Mesny F."/>
            <person name="Miyauchi S."/>
            <person name="Thiergart T."/>
            <person name="Pickel B."/>
            <person name="Atanasova L."/>
            <person name="Karlsson M."/>
            <person name="Huettel B."/>
            <person name="Barry K.W."/>
            <person name="Haridas S."/>
            <person name="Chen C."/>
            <person name="Bauer D."/>
            <person name="Andreopoulos W."/>
            <person name="Pangilinan J."/>
            <person name="LaButti K."/>
            <person name="Riley R."/>
            <person name="Lipzen A."/>
            <person name="Clum A."/>
            <person name="Drula E."/>
            <person name="Henrissat B."/>
            <person name="Kohler A."/>
            <person name="Grigoriev I.V."/>
            <person name="Martin F.M."/>
            <person name="Hacquard S."/>
        </authorList>
    </citation>
    <scope>NUCLEOTIDE SEQUENCE</scope>
    <source>
        <strain evidence="3">MPI-CAGE-AT-0147</strain>
    </source>
</reference>
<gene>
    <name evidence="3" type="ORF">EDB81DRAFT_137368</name>
</gene>
<dbReference type="Pfam" id="PF00004">
    <property type="entry name" value="AAA"/>
    <property type="match status" value="1"/>
</dbReference>
<feature type="region of interest" description="Disordered" evidence="1">
    <location>
        <begin position="303"/>
        <end position="322"/>
    </location>
</feature>
<dbReference type="Pfam" id="PF22942">
    <property type="entry name" value="DUF7025"/>
    <property type="match status" value="1"/>
</dbReference>